<evidence type="ECO:0000256" key="4">
    <source>
        <dbReference type="SAM" id="MobiDB-lite"/>
    </source>
</evidence>
<name>G7L5C3_MEDTR</name>
<evidence type="ECO:0000313" key="9">
    <source>
        <dbReference type="Proteomes" id="UP000002051"/>
    </source>
</evidence>
<dbReference type="InterPro" id="IPR052453">
    <property type="entry name" value="CONSTANS-like_ZF"/>
</dbReference>
<proteinExistence type="predicted"/>
<dbReference type="GO" id="GO:0006355">
    <property type="term" value="P:regulation of DNA-templated transcription"/>
    <property type="evidence" value="ECO:0000318"/>
    <property type="project" value="GO_Central"/>
</dbReference>
<evidence type="ECO:0000313" key="7">
    <source>
        <dbReference type="EMBL" id="RHN45085.1"/>
    </source>
</evidence>
<reference evidence="7" key="5">
    <citation type="journal article" date="2018" name="Nat. Plants">
        <title>Whole-genome landscape of Medicago truncatula symbiotic genes.</title>
        <authorList>
            <person name="Pecrix Y."/>
            <person name="Gamas P."/>
            <person name="Carrere S."/>
        </authorList>
    </citation>
    <scope>NUCLEOTIDE SEQUENCE</scope>
    <source>
        <tissue evidence="7">Leaves</tissue>
    </source>
</reference>
<reference evidence="6 9" key="1">
    <citation type="journal article" date="2011" name="Nature">
        <title>The Medicago genome provides insight into the evolution of rhizobial symbioses.</title>
        <authorList>
            <person name="Young N.D."/>
            <person name="Debelle F."/>
            <person name="Oldroyd G.E."/>
            <person name="Geurts R."/>
            <person name="Cannon S.B."/>
            <person name="Udvardi M.K."/>
            <person name="Benedito V.A."/>
            <person name="Mayer K.F."/>
            <person name="Gouzy J."/>
            <person name="Schoof H."/>
            <person name="Van de Peer Y."/>
            <person name="Proost S."/>
            <person name="Cook D.R."/>
            <person name="Meyers B.C."/>
            <person name="Spannagl M."/>
            <person name="Cheung F."/>
            <person name="De Mita S."/>
            <person name="Krishnakumar V."/>
            <person name="Gundlach H."/>
            <person name="Zhou S."/>
            <person name="Mudge J."/>
            <person name="Bharti A.K."/>
            <person name="Murray J.D."/>
            <person name="Naoumkina M.A."/>
            <person name="Rosen B."/>
            <person name="Silverstein K.A."/>
            <person name="Tang H."/>
            <person name="Rombauts S."/>
            <person name="Zhao P.X."/>
            <person name="Zhou P."/>
            <person name="Barbe V."/>
            <person name="Bardou P."/>
            <person name="Bechner M."/>
            <person name="Bellec A."/>
            <person name="Berger A."/>
            <person name="Berges H."/>
            <person name="Bidwell S."/>
            <person name="Bisseling T."/>
            <person name="Choisne N."/>
            <person name="Couloux A."/>
            <person name="Denny R."/>
            <person name="Deshpande S."/>
            <person name="Dai X."/>
            <person name="Doyle J.J."/>
            <person name="Dudez A.M."/>
            <person name="Farmer A.D."/>
            <person name="Fouteau S."/>
            <person name="Franken C."/>
            <person name="Gibelin C."/>
            <person name="Gish J."/>
            <person name="Goldstein S."/>
            <person name="Gonzalez A.J."/>
            <person name="Green P.J."/>
            <person name="Hallab A."/>
            <person name="Hartog M."/>
            <person name="Hua A."/>
            <person name="Humphray S.J."/>
            <person name="Jeong D.H."/>
            <person name="Jing Y."/>
            <person name="Jocker A."/>
            <person name="Kenton S.M."/>
            <person name="Kim D.J."/>
            <person name="Klee K."/>
            <person name="Lai H."/>
            <person name="Lang C."/>
            <person name="Lin S."/>
            <person name="Macmil S.L."/>
            <person name="Magdelenat G."/>
            <person name="Matthews L."/>
            <person name="McCorrison J."/>
            <person name="Monaghan E.L."/>
            <person name="Mun J.H."/>
            <person name="Najar F.Z."/>
            <person name="Nicholson C."/>
            <person name="Noirot C."/>
            <person name="O'Bleness M."/>
            <person name="Paule C.R."/>
            <person name="Poulain J."/>
            <person name="Prion F."/>
            <person name="Qin B."/>
            <person name="Qu C."/>
            <person name="Retzel E.F."/>
            <person name="Riddle C."/>
            <person name="Sallet E."/>
            <person name="Samain S."/>
            <person name="Samson N."/>
            <person name="Sanders I."/>
            <person name="Saurat O."/>
            <person name="Scarpelli C."/>
            <person name="Schiex T."/>
            <person name="Segurens B."/>
            <person name="Severin A.J."/>
            <person name="Sherrier D.J."/>
            <person name="Shi R."/>
            <person name="Sims S."/>
            <person name="Singer S.R."/>
            <person name="Sinharoy S."/>
            <person name="Sterck L."/>
            <person name="Viollet A."/>
            <person name="Wang B.B."/>
            <person name="Wang K."/>
            <person name="Wang M."/>
            <person name="Wang X."/>
            <person name="Warfsmann J."/>
            <person name="Weissenbach J."/>
            <person name="White D.D."/>
            <person name="White J.D."/>
            <person name="Wiley G.B."/>
            <person name="Wincker P."/>
            <person name="Xing Y."/>
            <person name="Yang L."/>
            <person name="Yao Z."/>
            <person name="Ying F."/>
            <person name="Zhai J."/>
            <person name="Zhou L."/>
            <person name="Zuber A."/>
            <person name="Denarie J."/>
            <person name="Dixon R.A."/>
            <person name="May G.D."/>
            <person name="Schwartz D.C."/>
            <person name="Rogers J."/>
            <person name="Quetier F."/>
            <person name="Town C.D."/>
            <person name="Roe B.A."/>
        </authorList>
    </citation>
    <scope>NUCLEOTIDE SEQUENCE [LARGE SCALE GENOMIC DNA]</scope>
    <source>
        <strain evidence="6">A17</strain>
        <strain evidence="8 9">cv. Jemalong A17</strain>
    </source>
</reference>
<feature type="compositionally biased region" description="Basic residues" evidence="4">
    <location>
        <begin position="50"/>
        <end position="62"/>
    </location>
</feature>
<reference evidence="6 9" key="2">
    <citation type="journal article" date="2014" name="BMC Genomics">
        <title>An improved genome release (version Mt4.0) for the model legume Medicago truncatula.</title>
        <authorList>
            <person name="Tang H."/>
            <person name="Krishnakumar V."/>
            <person name="Bidwell S."/>
            <person name="Rosen B."/>
            <person name="Chan A."/>
            <person name="Zhou S."/>
            <person name="Gentzbittel L."/>
            <person name="Childs K.L."/>
            <person name="Yandell M."/>
            <person name="Gundlach H."/>
            <person name="Mayer K.F."/>
            <person name="Schwartz D.C."/>
            <person name="Town C.D."/>
        </authorList>
    </citation>
    <scope>GENOME REANNOTATION</scope>
    <source>
        <strain evidence="8 9">cv. Jemalong A17</strain>
    </source>
</reference>
<evidence type="ECO:0000259" key="5">
    <source>
        <dbReference type="PROSITE" id="PS51017"/>
    </source>
</evidence>
<evidence type="ECO:0000256" key="2">
    <source>
        <dbReference type="ARBA" id="ARBA00023242"/>
    </source>
</evidence>
<dbReference type="eggNOG" id="KOG1601">
    <property type="taxonomic scope" value="Eukaryota"/>
</dbReference>
<reference evidence="10" key="4">
    <citation type="journal article" date="2018" name="Nat. Plants">
        <title>Whole-genome landscape of Medicago truncatula symbiotic genes.</title>
        <authorList>
            <person name="Pecrix Y."/>
            <person name="Staton S.E."/>
            <person name="Sallet E."/>
            <person name="Lelandais-Briere C."/>
            <person name="Moreau S."/>
            <person name="Carrere S."/>
            <person name="Blein T."/>
            <person name="Jardinaud M.F."/>
            <person name="Latrasse D."/>
            <person name="Zouine M."/>
            <person name="Zahm M."/>
            <person name="Kreplak J."/>
            <person name="Mayjonade B."/>
            <person name="Satge C."/>
            <person name="Perez M."/>
            <person name="Cauet S."/>
            <person name="Marande W."/>
            <person name="Chantry-Darmon C."/>
            <person name="Lopez-Roques C."/>
            <person name="Bouchez O."/>
            <person name="Berard A."/>
            <person name="Debelle F."/>
            <person name="Munos S."/>
            <person name="Bendahmane A."/>
            <person name="Berges H."/>
            <person name="Niebel A."/>
            <person name="Buitink J."/>
            <person name="Frugier F."/>
            <person name="Benhamed M."/>
            <person name="Crespi M."/>
            <person name="Gouzy J."/>
            <person name="Gamas P."/>
        </authorList>
    </citation>
    <scope>NUCLEOTIDE SEQUENCE [LARGE SCALE GENOMIC DNA]</scope>
    <source>
        <strain evidence="10">cv. Jemalong A17</strain>
    </source>
</reference>
<feature type="region of interest" description="Disordered" evidence="4">
    <location>
        <begin position="1"/>
        <end position="103"/>
    </location>
</feature>
<feature type="compositionally biased region" description="Basic residues" evidence="4">
    <location>
        <begin position="13"/>
        <end position="31"/>
    </location>
</feature>
<comment type="subcellular location">
    <subcellularLocation>
        <location evidence="1 3">Nucleus</location>
    </subcellularLocation>
</comment>
<dbReference type="PaxDb" id="3880-AES78484"/>
<dbReference type="PROSITE" id="PS51017">
    <property type="entry name" value="CCT"/>
    <property type="match status" value="1"/>
</dbReference>
<dbReference type="InterPro" id="IPR010402">
    <property type="entry name" value="CCT_domain"/>
</dbReference>
<organism evidence="6 9">
    <name type="scientific">Medicago truncatula</name>
    <name type="common">Barrel medic</name>
    <name type="synonym">Medicago tribuloides</name>
    <dbReference type="NCBI Taxonomy" id="3880"/>
    <lineage>
        <taxon>Eukaryota</taxon>
        <taxon>Viridiplantae</taxon>
        <taxon>Streptophyta</taxon>
        <taxon>Embryophyta</taxon>
        <taxon>Tracheophyta</taxon>
        <taxon>Spermatophyta</taxon>
        <taxon>Magnoliopsida</taxon>
        <taxon>eudicotyledons</taxon>
        <taxon>Gunneridae</taxon>
        <taxon>Pentapetalae</taxon>
        <taxon>rosids</taxon>
        <taxon>fabids</taxon>
        <taxon>Fabales</taxon>
        <taxon>Fabaceae</taxon>
        <taxon>Papilionoideae</taxon>
        <taxon>50 kb inversion clade</taxon>
        <taxon>NPAAA clade</taxon>
        <taxon>Hologalegina</taxon>
        <taxon>IRL clade</taxon>
        <taxon>Trifolieae</taxon>
        <taxon>Medicago</taxon>
    </lineage>
</organism>
<evidence type="ECO:0000313" key="6">
    <source>
        <dbReference type="EMBL" id="AES78484.1"/>
    </source>
</evidence>
<feature type="compositionally biased region" description="Low complexity" evidence="4">
    <location>
        <begin position="91"/>
        <end position="103"/>
    </location>
</feature>
<reference evidence="8" key="3">
    <citation type="submission" date="2015-04" db="UniProtKB">
        <authorList>
            <consortium name="EnsemblPlants"/>
        </authorList>
    </citation>
    <scope>IDENTIFICATION</scope>
    <source>
        <strain evidence="8">cv. Jemalong A17</strain>
    </source>
</reference>
<feature type="compositionally biased region" description="Low complexity" evidence="4">
    <location>
        <begin position="32"/>
        <end position="49"/>
    </location>
</feature>
<evidence type="ECO:0000313" key="8">
    <source>
        <dbReference type="EnsemblPlants" id="AES78484"/>
    </source>
</evidence>
<sequence>MCNKNSSTLSPTKTKRKAKSITMKKRKKQTKKNICSSISPSSSSSSSSLKSRRNKTKRKKPKYLSLRLQLSKTEKNKDQPKNSNNKKTPKQEQQQQQQQQQNQVNLFAHHHDTEHDMHEENNVALLFTSDGGATLNGLLENESTTLTTTEEEEESLSVMKCPVMDQGLVRKAMRRKRNDEESEERWVSYSEVVEETKKEIMEEVNSTCFGFETTSFFGSLSLKLDHDGILNAWSDKGSLYVDGCDEAPQTVPDLFNGGILPNVLWDGYGCDVNGNTWKVPEGVGANNNNVKVKEEMGWKQEMGWKLGQREASLLRYKEKRQSRLFAKRIRYEVRKLNAEKRPRMKGRFVKRE</sequence>
<keyword evidence="9" id="KW-1185">Reference proteome</keyword>
<dbReference type="Gramene" id="rna39288">
    <property type="protein sequence ID" value="RHN45085.1"/>
    <property type="gene ID" value="gene39288"/>
</dbReference>
<feature type="domain" description="CCT" evidence="5">
    <location>
        <begin position="309"/>
        <end position="351"/>
    </location>
</feature>
<gene>
    <name evidence="8" type="primary">11427435</name>
    <name evidence="6" type="ordered locus">MTR_7g032240</name>
    <name evidence="7" type="ORF">MtrunA17_Chr7g0226451</name>
</gene>
<keyword evidence="2 3" id="KW-0539">Nucleus</keyword>
<dbReference type="Proteomes" id="UP000265566">
    <property type="component" value="Chromosome 7"/>
</dbReference>
<dbReference type="PANTHER" id="PTHR31874">
    <property type="entry name" value="CCT MOTIF FAMILY PROTEIN, EXPRESSED"/>
    <property type="match status" value="1"/>
</dbReference>
<dbReference type="EMBL" id="PSQE01000007">
    <property type="protein sequence ID" value="RHN45085.1"/>
    <property type="molecule type" value="Genomic_DNA"/>
</dbReference>
<dbReference type="STRING" id="3880.G7L5C3"/>
<dbReference type="OMA" id="NTSHEIN"/>
<dbReference type="KEGG" id="mtr:11427435"/>
<feature type="compositionally biased region" description="Polar residues" evidence="4">
    <location>
        <begin position="1"/>
        <end position="12"/>
    </location>
</feature>
<evidence type="ECO:0000256" key="3">
    <source>
        <dbReference type="PROSITE-ProRule" id="PRU00357"/>
    </source>
</evidence>
<dbReference type="EMBL" id="CM001223">
    <property type="protein sequence ID" value="AES78484.1"/>
    <property type="molecule type" value="Genomic_DNA"/>
</dbReference>
<dbReference type="Pfam" id="PF06203">
    <property type="entry name" value="CCT"/>
    <property type="match status" value="1"/>
</dbReference>
<accession>G7L5C3</accession>
<dbReference type="EnsemblPlants" id="AES78484">
    <property type="protein sequence ID" value="AES78484"/>
    <property type="gene ID" value="MTR_7g032240"/>
</dbReference>
<evidence type="ECO:0000256" key="1">
    <source>
        <dbReference type="ARBA" id="ARBA00004123"/>
    </source>
</evidence>
<dbReference type="Proteomes" id="UP000002051">
    <property type="component" value="Unassembled WGS sequence"/>
</dbReference>
<dbReference type="PANTHER" id="PTHR31874:SF25">
    <property type="entry name" value="CCT MOTIF FAMILY PROTEIN"/>
    <property type="match status" value="1"/>
</dbReference>
<dbReference type="GO" id="GO:0005634">
    <property type="term" value="C:nucleus"/>
    <property type="evidence" value="ECO:0000318"/>
    <property type="project" value="GO_Central"/>
</dbReference>
<protein>
    <submittedName>
        <fullName evidence="6">CCT motif protein</fullName>
    </submittedName>
    <submittedName>
        <fullName evidence="7">Putative transcription factor C2C2-CO-like family</fullName>
    </submittedName>
</protein>
<dbReference type="OrthoDB" id="153872at2759"/>
<dbReference type="HOGENOM" id="CLU_078092_0_0_1"/>
<dbReference type="AlphaFoldDB" id="G7L5C3"/>
<evidence type="ECO:0000313" key="10">
    <source>
        <dbReference type="Proteomes" id="UP000265566"/>
    </source>
</evidence>